<dbReference type="RefSeq" id="XP_056584754.1">
    <property type="nucleotide sequence ID" value="XM_056720619.1"/>
</dbReference>
<reference evidence="8" key="2">
    <citation type="journal article" date="2023" name="IMA Fungus">
        <title>Comparative genomic study of the Penicillium genus elucidates a diverse pangenome and 15 lateral gene transfer events.</title>
        <authorList>
            <person name="Petersen C."/>
            <person name="Sorensen T."/>
            <person name="Nielsen M.R."/>
            <person name="Sondergaard T.E."/>
            <person name="Sorensen J.L."/>
            <person name="Fitzpatrick D.A."/>
            <person name="Frisvad J.C."/>
            <person name="Nielsen K.L."/>
        </authorList>
    </citation>
    <scope>NUCLEOTIDE SEQUENCE</scope>
    <source>
        <strain evidence="8">IBT 3081</strain>
    </source>
</reference>
<dbReference type="InterPro" id="IPR039121">
    <property type="entry name" value="NUDT19"/>
</dbReference>
<dbReference type="Gene3D" id="3.90.79.10">
    <property type="entry name" value="Nucleoside Triphosphate Pyrophosphohydrolase"/>
    <property type="match status" value="1"/>
</dbReference>
<keyword evidence="3" id="KW-0479">Metal-binding</keyword>
<proteinExistence type="predicted"/>
<evidence type="ECO:0000256" key="1">
    <source>
        <dbReference type="ARBA" id="ARBA00001936"/>
    </source>
</evidence>
<evidence type="ECO:0000256" key="2">
    <source>
        <dbReference type="ARBA" id="ARBA00001946"/>
    </source>
</evidence>
<keyword evidence="4" id="KW-0378">Hydrolase</keyword>
<dbReference type="SUPFAM" id="SSF55811">
    <property type="entry name" value="Nudix"/>
    <property type="match status" value="1"/>
</dbReference>
<dbReference type="PANTHER" id="PTHR12318">
    <property type="entry name" value="TESTOSTERONE-REGULATED PROTEIN RP2"/>
    <property type="match status" value="1"/>
</dbReference>
<dbReference type="GO" id="GO:0046872">
    <property type="term" value="F:metal ion binding"/>
    <property type="evidence" value="ECO:0007669"/>
    <property type="project" value="UniProtKB-KW"/>
</dbReference>
<dbReference type="GO" id="GO:0016818">
    <property type="term" value="F:hydrolase activity, acting on acid anhydrides, in phosphorus-containing anhydrides"/>
    <property type="evidence" value="ECO:0007669"/>
    <property type="project" value="InterPro"/>
</dbReference>
<reference evidence="8" key="1">
    <citation type="submission" date="2022-12" db="EMBL/GenBank/DDBJ databases">
        <authorList>
            <person name="Petersen C."/>
        </authorList>
    </citation>
    <scope>NUCLEOTIDE SEQUENCE</scope>
    <source>
        <strain evidence="8">IBT 3081</strain>
    </source>
</reference>
<keyword evidence="5" id="KW-0460">Magnesium</keyword>
<dbReference type="OrthoDB" id="1695362at2759"/>
<dbReference type="CDD" id="cd18870">
    <property type="entry name" value="NUDIX_AcylCoAdiphos_Nudt19"/>
    <property type="match status" value="1"/>
</dbReference>
<name>A0A9W9SUL6_9EURO</name>
<dbReference type="AlphaFoldDB" id="A0A9W9SUL6"/>
<comment type="caution">
    <text evidence="8">The sequence shown here is derived from an EMBL/GenBank/DDBJ whole genome shotgun (WGS) entry which is preliminary data.</text>
</comment>
<dbReference type="PROSITE" id="PS51462">
    <property type="entry name" value="NUDIX"/>
    <property type="match status" value="1"/>
</dbReference>
<evidence type="ECO:0000256" key="3">
    <source>
        <dbReference type="ARBA" id="ARBA00022723"/>
    </source>
</evidence>
<dbReference type="EMBL" id="JAPZBT010000001">
    <property type="protein sequence ID" value="KAJ5384978.1"/>
    <property type="molecule type" value="Genomic_DNA"/>
</dbReference>
<dbReference type="GO" id="GO:0005739">
    <property type="term" value="C:mitochondrion"/>
    <property type="evidence" value="ECO:0007669"/>
    <property type="project" value="TreeGrafter"/>
</dbReference>
<keyword evidence="9" id="KW-1185">Reference proteome</keyword>
<comment type="cofactor">
    <cofactor evidence="2">
        <name>Mg(2+)</name>
        <dbReference type="ChEBI" id="CHEBI:18420"/>
    </cofactor>
</comment>
<sequence length="337" mass="37848">MSRSKRDSELTVPRPSSSVLLVSSKNEILLLHRVKTSTSFASAHVFPGGNLSIQDGECPPPEDLARHEDSPSYRRAAIRELFEESGILLAKDRNSGKMLAVDEPTREAGRRLIHQNKTTFDEWLKQQSADAEPDIGQLIPFTRWVTPTNVPKRYTTQMYLYFLPLPAKVDKKLLDQLPVEGEREEHEIPTSDGGIEVTEAQFLPASAWISRAQMGEIILFPPQFLLLHLVSGFLDREPRTGGSAEEIENRRQALVEFVHSGSPPWTEKCISPKMIQMTSDGRSVLGLNDPGSELKGSSKRGEPDRVVIVRFKKGSVREVTVGWKKDVLKEEREKSNL</sequence>
<gene>
    <name evidence="8" type="ORF">N7517_002889</name>
</gene>
<keyword evidence="6" id="KW-0464">Manganese</keyword>
<dbReference type="InterPro" id="IPR015797">
    <property type="entry name" value="NUDIX_hydrolase-like_dom_sf"/>
</dbReference>
<evidence type="ECO:0000256" key="4">
    <source>
        <dbReference type="ARBA" id="ARBA00022801"/>
    </source>
</evidence>
<organism evidence="8 9">
    <name type="scientific">Penicillium concentricum</name>
    <dbReference type="NCBI Taxonomy" id="293559"/>
    <lineage>
        <taxon>Eukaryota</taxon>
        <taxon>Fungi</taxon>
        <taxon>Dikarya</taxon>
        <taxon>Ascomycota</taxon>
        <taxon>Pezizomycotina</taxon>
        <taxon>Eurotiomycetes</taxon>
        <taxon>Eurotiomycetidae</taxon>
        <taxon>Eurotiales</taxon>
        <taxon>Aspergillaceae</taxon>
        <taxon>Penicillium</taxon>
    </lineage>
</organism>
<dbReference type="GeneID" id="81459802"/>
<evidence type="ECO:0000256" key="5">
    <source>
        <dbReference type="ARBA" id="ARBA00022842"/>
    </source>
</evidence>
<comment type="cofactor">
    <cofactor evidence="1">
        <name>Mn(2+)</name>
        <dbReference type="ChEBI" id="CHEBI:29035"/>
    </cofactor>
</comment>
<protein>
    <recommendedName>
        <fullName evidence="7">Nudix hydrolase domain-containing protein</fullName>
    </recommendedName>
</protein>
<dbReference type="PANTHER" id="PTHR12318:SF0">
    <property type="entry name" value="ACYL-COENZYME A DIPHOSPHATASE NUDT19"/>
    <property type="match status" value="1"/>
</dbReference>
<dbReference type="Proteomes" id="UP001147752">
    <property type="component" value="Unassembled WGS sequence"/>
</dbReference>
<evidence type="ECO:0000256" key="6">
    <source>
        <dbReference type="ARBA" id="ARBA00023211"/>
    </source>
</evidence>
<accession>A0A9W9SUL6</accession>
<dbReference type="InterPro" id="IPR000086">
    <property type="entry name" value="NUDIX_hydrolase_dom"/>
</dbReference>
<evidence type="ECO:0000313" key="8">
    <source>
        <dbReference type="EMBL" id="KAJ5384978.1"/>
    </source>
</evidence>
<evidence type="ECO:0000313" key="9">
    <source>
        <dbReference type="Proteomes" id="UP001147752"/>
    </source>
</evidence>
<feature type="domain" description="Nudix hydrolase" evidence="7">
    <location>
        <begin position="12"/>
        <end position="225"/>
    </location>
</feature>
<evidence type="ECO:0000259" key="7">
    <source>
        <dbReference type="PROSITE" id="PS51462"/>
    </source>
</evidence>